<dbReference type="Pfam" id="PF13193">
    <property type="entry name" value="AMP-binding_C"/>
    <property type="match status" value="1"/>
</dbReference>
<dbReference type="SUPFAM" id="SSF56801">
    <property type="entry name" value="Acetyl-CoA synthetase-like"/>
    <property type="match status" value="1"/>
</dbReference>
<dbReference type="GO" id="GO:0031956">
    <property type="term" value="F:medium-chain fatty acid-CoA ligase activity"/>
    <property type="evidence" value="ECO:0007669"/>
    <property type="project" value="TreeGrafter"/>
</dbReference>
<accession>A0A1Y6CQN2</accession>
<reference evidence="5 6" key="1">
    <citation type="submission" date="2017-04" db="EMBL/GenBank/DDBJ databases">
        <authorList>
            <person name="Afonso C.L."/>
            <person name="Miller P.J."/>
            <person name="Scott M.A."/>
            <person name="Spackman E."/>
            <person name="Goraichik I."/>
            <person name="Dimitrov K.M."/>
            <person name="Suarez D.L."/>
            <person name="Swayne D.E."/>
        </authorList>
    </citation>
    <scope>NUCLEOTIDE SEQUENCE [LARGE SCALE GENOMIC DNA]</scope>
    <source>
        <strain evidence="5 6">USBA 355</strain>
    </source>
</reference>
<dbReference type="GO" id="GO:0006631">
    <property type="term" value="P:fatty acid metabolic process"/>
    <property type="evidence" value="ECO:0007669"/>
    <property type="project" value="TreeGrafter"/>
</dbReference>
<gene>
    <name evidence="5" type="ORF">SAMN05428998_12674</name>
</gene>
<dbReference type="InterPro" id="IPR020845">
    <property type="entry name" value="AMP-binding_CS"/>
</dbReference>
<dbReference type="EMBL" id="FWZX01000026">
    <property type="protein sequence ID" value="SMF66087.1"/>
    <property type="molecule type" value="Genomic_DNA"/>
</dbReference>
<dbReference type="Gene3D" id="3.40.50.12780">
    <property type="entry name" value="N-terminal domain of ligase-like"/>
    <property type="match status" value="1"/>
</dbReference>
<name>A0A1Y6CQN2_9PROT</name>
<evidence type="ECO:0000259" key="4">
    <source>
        <dbReference type="Pfam" id="PF13193"/>
    </source>
</evidence>
<dbReference type="PANTHER" id="PTHR43201">
    <property type="entry name" value="ACYL-COA SYNTHETASE"/>
    <property type="match status" value="1"/>
</dbReference>
<sequence length="521" mass="58008">MRYGLRDWAQRDPERRALEFEDGTSVTFGELEARANRLEQLFRNRGLARGDHVAGILSNGPDVIAAAWAAARTGLYYTPVAHTFSLPEIAHVVNDSTAALVLADGRFADRLAELPARCKAARHWLTTRTRGTAPHEMEDLEAALATMPDAPPEDESPGMLMMYSSGTTGAPRGIWRPLPSAEQIGEGPPAFARDLIEIFGVDPETRYLSPAPLYHAAPLRWTLAVIAGGGMALIMDKFDAERALDHLQRREITMSQWVPTMFRRMLALPEQRRAAFRAPRHHLALHAAAPCPVDLKRRMIDWWGPILTEYYAGSESVGLTVLDSAEWLAHPGSVGRAVKGRIRILGEDWSELPPRQVGKVYFSDSSKFEYFNDPEKTRSRLSPQGWQTFGEIGWVDEDGWLYLSDRQDDTIISGGVNIYPQELEQAIEEMAQVAECAVVAMPDEDFGERPAAFVVPVPGLRTSDEELAAQVAAHCKERLGRTKQPHRIRVVGELPRSEVGKLLRRRLREQLAAESLEAAQA</sequence>
<feature type="domain" description="AMP-dependent synthetase/ligase" evidence="3">
    <location>
        <begin position="6"/>
        <end position="364"/>
    </location>
</feature>
<dbReference type="InterPro" id="IPR000873">
    <property type="entry name" value="AMP-dep_synth/lig_dom"/>
</dbReference>
<evidence type="ECO:0000256" key="1">
    <source>
        <dbReference type="ARBA" id="ARBA00006432"/>
    </source>
</evidence>
<dbReference type="AlphaFoldDB" id="A0A1Y6CQN2"/>
<dbReference type="Pfam" id="PF00501">
    <property type="entry name" value="AMP-binding"/>
    <property type="match status" value="1"/>
</dbReference>
<evidence type="ECO:0000256" key="2">
    <source>
        <dbReference type="ARBA" id="ARBA00022598"/>
    </source>
</evidence>
<dbReference type="InterPro" id="IPR045851">
    <property type="entry name" value="AMP-bd_C_sf"/>
</dbReference>
<keyword evidence="2" id="KW-0436">Ligase</keyword>
<keyword evidence="6" id="KW-1185">Reference proteome</keyword>
<feature type="domain" description="AMP-binding enzyme C-terminal" evidence="4">
    <location>
        <begin position="422"/>
        <end position="501"/>
    </location>
</feature>
<proteinExistence type="inferred from homology"/>
<evidence type="ECO:0000259" key="3">
    <source>
        <dbReference type="Pfam" id="PF00501"/>
    </source>
</evidence>
<dbReference type="STRING" id="560819.SAMN05428998_12674"/>
<protein>
    <submittedName>
        <fullName evidence="5">Fatty-acyl-CoA synthase</fullName>
    </submittedName>
</protein>
<comment type="similarity">
    <text evidence="1">Belongs to the ATP-dependent AMP-binding enzyme family.</text>
</comment>
<dbReference type="Proteomes" id="UP000192917">
    <property type="component" value="Unassembled WGS sequence"/>
</dbReference>
<evidence type="ECO:0000313" key="5">
    <source>
        <dbReference type="EMBL" id="SMF66087.1"/>
    </source>
</evidence>
<dbReference type="RefSeq" id="WP_085125334.1">
    <property type="nucleotide sequence ID" value="NZ_FWZX01000026.1"/>
</dbReference>
<organism evidence="5 6">
    <name type="scientific">Tistlia consotensis USBA 355</name>
    <dbReference type="NCBI Taxonomy" id="560819"/>
    <lineage>
        <taxon>Bacteria</taxon>
        <taxon>Pseudomonadati</taxon>
        <taxon>Pseudomonadota</taxon>
        <taxon>Alphaproteobacteria</taxon>
        <taxon>Rhodospirillales</taxon>
        <taxon>Rhodovibrionaceae</taxon>
        <taxon>Tistlia</taxon>
    </lineage>
</organism>
<dbReference type="PROSITE" id="PS00455">
    <property type="entry name" value="AMP_BINDING"/>
    <property type="match status" value="1"/>
</dbReference>
<dbReference type="PANTHER" id="PTHR43201:SF5">
    <property type="entry name" value="MEDIUM-CHAIN ACYL-COA LIGASE ACSF2, MITOCHONDRIAL"/>
    <property type="match status" value="1"/>
</dbReference>
<dbReference type="Gene3D" id="3.30.300.30">
    <property type="match status" value="1"/>
</dbReference>
<evidence type="ECO:0000313" key="6">
    <source>
        <dbReference type="Proteomes" id="UP000192917"/>
    </source>
</evidence>
<dbReference type="InterPro" id="IPR025110">
    <property type="entry name" value="AMP-bd_C"/>
</dbReference>
<dbReference type="InterPro" id="IPR042099">
    <property type="entry name" value="ANL_N_sf"/>
</dbReference>